<feature type="binding site" evidence="1">
    <location>
        <position position="262"/>
    </location>
    <ligand>
        <name>Mg(2+)</name>
        <dbReference type="ChEBI" id="CHEBI:18420"/>
        <label>1</label>
    </ligand>
</feature>
<dbReference type="InterPro" id="IPR036705">
    <property type="entry name" value="Ribosyl_crysJ1_sf"/>
</dbReference>
<accession>A0AAV3XHB0</accession>
<dbReference type="Pfam" id="PF03747">
    <property type="entry name" value="ADP_ribosyl_GH"/>
    <property type="match status" value="1"/>
</dbReference>
<evidence type="ECO:0000313" key="2">
    <source>
        <dbReference type="EMBL" id="GET39802.1"/>
    </source>
</evidence>
<evidence type="ECO:0000256" key="1">
    <source>
        <dbReference type="PIRSR" id="PIRSR605502-1"/>
    </source>
</evidence>
<gene>
    <name evidence="2" type="ORF">MiSe_45740</name>
</gene>
<dbReference type="InterPro" id="IPR005502">
    <property type="entry name" value="Ribosyl_crysJ1"/>
</dbReference>
<proteinExistence type="predicted"/>
<keyword evidence="3" id="KW-1185">Reference proteome</keyword>
<dbReference type="GO" id="GO:0046872">
    <property type="term" value="F:metal ion binding"/>
    <property type="evidence" value="ECO:0007669"/>
    <property type="project" value="UniProtKB-KW"/>
</dbReference>
<dbReference type="RefSeq" id="WP_226585386.1">
    <property type="nucleotide sequence ID" value="NZ_BLAY01000075.1"/>
</dbReference>
<reference evidence="2" key="1">
    <citation type="submission" date="2019-10" db="EMBL/GenBank/DDBJ databases">
        <title>Draft genome sequece of Microseira wollei NIES-4236.</title>
        <authorList>
            <person name="Yamaguchi H."/>
            <person name="Suzuki S."/>
            <person name="Kawachi M."/>
        </authorList>
    </citation>
    <scope>NUCLEOTIDE SEQUENCE</scope>
    <source>
        <strain evidence="2">NIES-4236</strain>
    </source>
</reference>
<comment type="cofactor">
    <cofactor evidence="1">
        <name>Mg(2+)</name>
        <dbReference type="ChEBI" id="CHEBI:18420"/>
    </cofactor>
    <text evidence="1">Binds 2 magnesium ions per subunit.</text>
</comment>
<evidence type="ECO:0000313" key="3">
    <source>
        <dbReference type="Proteomes" id="UP001050975"/>
    </source>
</evidence>
<feature type="binding site" evidence="1">
    <location>
        <position position="260"/>
    </location>
    <ligand>
        <name>Mg(2+)</name>
        <dbReference type="ChEBI" id="CHEBI:18420"/>
        <label>1</label>
    </ligand>
</feature>
<dbReference type="Proteomes" id="UP001050975">
    <property type="component" value="Unassembled WGS sequence"/>
</dbReference>
<dbReference type="AlphaFoldDB" id="A0AAV3XHB0"/>
<feature type="binding site" evidence="1">
    <location>
        <position position="54"/>
    </location>
    <ligand>
        <name>Mg(2+)</name>
        <dbReference type="ChEBI" id="CHEBI:18420"/>
        <label>1</label>
    </ligand>
</feature>
<dbReference type="InterPro" id="IPR050792">
    <property type="entry name" value="ADP-ribosylglycohydrolase"/>
</dbReference>
<keyword evidence="1" id="KW-0460">Magnesium</keyword>
<keyword evidence="1" id="KW-0479">Metal-binding</keyword>
<dbReference type="PANTHER" id="PTHR16222:SF12">
    <property type="entry name" value="ADP-RIBOSYLGLYCOHYDROLASE-RELATED"/>
    <property type="match status" value="1"/>
</dbReference>
<protein>
    <submittedName>
        <fullName evidence="2">ADP-ribosylglycohydrolase</fullName>
    </submittedName>
</protein>
<dbReference type="EMBL" id="BLAY01000075">
    <property type="protein sequence ID" value="GET39802.1"/>
    <property type="molecule type" value="Genomic_DNA"/>
</dbReference>
<dbReference type="PANTHER" id="PTHR16222">
    <property type="entry name" value="ADP-RIBOSYLGLYCOHYDROLASE"/>
    <property type="match status" value="1"/>
</dbReference>
<feature type="binding site" evidence="1">
    <location>
        <position position="52"/>
    </location>
    <ligand>
        <name>Mg(2+)</name>
        <dbReference type="ChEBI" id="CHEBI:18420"/>
        <label>1</label>
    </ligand>
</feature>
<name>A0AAV3XHB0_9CYAN</name>
<sequence length="309" mass="33809">MQAIERYRGCLLGLAAGDAVGTTLEFQPPDTFTPIKDMVGGGPFGLQPGEWTDDTSMALCLAESLIEQNGFVPIDQLQRYLQWYRRGYLSSKGYFFDIGRTVRKALMRFEKTRESYCGDTNPRSAGNGSIMRLAPVPLFFAQNPEDAIAFSGESSRTTHGAATAIDACRYLGALLVGAVNGASRDELLSPYYSPIPNYWQQNPLVDEIDAIAAGSFKHRQPPEIKGSGYVVASLEAALWAFYHSQSFEEGCLLAVNLGDDADTTGAVYGQLAGAFYGEQGIPQSWRDRLAYRDLIASFAEQLFSLSQSL</sequence>
<comment type="caution">
    <text evidence="2">The sequence shown here is derived from an EMBL/GenBank/DDBJ whole genome shotgun (WGS) entry which is preliminary data.</text>
</comment>
<dbReference type="Gene3D" id="1.10.4080.10">
    <property type="entry name" value="ADP-ribosylation/Crystallin J1"/>
    <property type="match status" value="1"/>
</dbReference>
<organism evidence="2 3">
    <name type="scientific">Microseira wollei NIES-4236</name>
    <dbReference type="NCBI Taxonomy" id="2530354"/>
    <lineage>
        <taxon>Bacteria</taxon>
        <taxon>Bacillati</taxon>
        <taxon>Cyanobacteriota</taxon>
        <taxon>Cyanophyceae</taxon>
        <taxon>Oscillatoriophycideae</taxon>
        <taxon>Aerosakkonematales</taxon>
        <taxon>Aerosakkonemataceae</taxon>
        <taxon>Microseira</taxon>
    </lineage>
</organism>
<feature type="binding site" evidence="1">
    <location>
        <position position="263"/>
    </location>
    <ligand>
        <name>Mg(2+)</name>
        <dbReference type="ChEBI" id="CHEBI:18420"/>
        <label>1</label>
    </ligand>
</feature>
<dbReference type="SUPFAM" id="SSF101478">
    <property type="entry name" value="ADP-ribosylglycohydrolase"/>
    <property type="match status" value="1"/>
</dbReference>
<feature type="binding site" evidence="1">
    <location>
        <position position="53"/>
    </location>
    <ligand>
        <name>Mg(2+)</name>
        <dbReference type="ChEBI" id="CHEBI:18420"/>
        <label>1</label>
    </ligand>
</feature>